<dbReference type="OrthoDB" id="4207132at2759"/>
<dbReference type="EMBL" id="JACBAD010002005">
    <property type="protein sequence ID" value="KAF7122846.1"/>
    <property type="molecule type" value="Genomic_DNA"/>
</dbReference>
<keyword evidence="3" id="KW-1185">Reference proteome</keyword>
<gene>
    <name evidence="1" type="ORF">CNMCM5793_000956</name>
    <name evidence="2" type="ORF">CNMCM6106_000406</name>
</gene>
<dbReference type="EMBL" id="JACBAF010002208">
    <property type="protein sequence ID" value="KAF7163502.1"/>
    <property type="molecule type" value="Genomic_DNA"/>
</dbReference>
<evidence type="ECO:0000313" key="4">
    <source>
        <dbReference type="Proteomes" id="UP000662466"/>
    </source>
</evidence>
<comment type="caution">
    <text evidence="2">The sequence shown here is derived from an EMBL/GenBank/DDBJ whole genome shotgun (WGS) entry which is preliminary data.</text>
</comment>
<evidence type="ECO:0000313" key="2">
    <source>
        <dbReference type="EMBL" id="KAF7163502.1"/>
    </source>
</evidence>
<dbReference type="Proteomes" id="UP000630445">
    <property type="component" value="Unassembled WGS sequence"/>
</dbReference>
<protein>
    <submittedName>
        <fullName evidence="2">Uncharacterized protein</fullName>
    </submittedName>
</protein>
<evidence type="ECO:0000313" key="3">
    <source>
        <dbReference type="Proteomes" id="UP000630445"/>
    </source>
</evidence>
<accession>A0A8H6Q023</accession>
<sequence>MSSLLVWFRQTAIGRALKSGKIITLEYPEPSKWRINEILDEDLHQMEKGACLSYISVKMSCTEVGNPDSQAMMRVYVQIPDANTEFEDADVRRQQASTVKPRELVAYQTFARSKEGSKYTPQLVGYKEGRQDSSGLVPGGFITSFAWKPVPGLRLGDYSGDATAFWELERSERDEIRRVFKETFPEFTKMGIFPASAAADNLVWNSQDKALFFVDFQDWEETKPQPWKDS</sequence>
<name>A0A8H6Q023_9EURO</name>
<dbReference type="AlphaFoldDB" id="A0A8H6Q023"/>
<evidence type="ECO:0000313" key="1">
    <source>
        <dbReference type="EMBL" id="KAF7122846.1"/>
    </source>
</evidence>
<organism evidence="2 4">
    <name type="scientific">Aspergillus hiratsukae</name>
    <dbReference type="NCBI Taxonomy" id="1194566"/>
    <lineage>
        <taxon>Eukaryota</taxon>
        <taxon>Fungi</taxon>
        <taxon>Dikarya</taxon>
        <taxon>Ascomycota</taxon>
        <taxon>Pezizomycotina</taxon>
        <taxon>Eurotiomycetes</taxon>
        <taxon>Eurotiomycetidae</taxon>
        <taxon>Eurotiales</taxon>
        <taxon>Aspergillaceae</taxon>
        <taxon>Aspergillus</taxon>
        <taxon>Aspergillus subgen. Fumigati</taxon>
    </lineage>
</organism>
<dbReference type="Proteomes" id="UP000662466">
    <property type="component" value="Unassembled WGS sequence"/>
</dbReference>
<reference evidence="2" key="1">
    <citation type="submission" date="2020-06" db="EMBL/GenBank/DDBJ databases">
        <title>Draft genome sequences of strains closely related to Aspergillus parafelis and Aspergillus hiratsukae.</title>
        <authorList>
            <person name="Dos Santos R.A.C."/>
            <person name="Rivero-Menendez O."/>
            <person name="Steenwyk J.L."/>
            <person name="Mead M.E."/>
            <person name="Goldman G.H."/>
            <person name="Alastruey-Izquierdo A."/>
            <person name="Rokas A."/>
        </authorList>
    </citation>
    <scope>NUCLEOTIDE SEQUENCE</scope>
    <source>
        <strain evidence="1">CNM-CM5793</strain>
        <strain evidence="2">CNM-CM6106</strain>
    </source>
</reference>
<proteinExistence type="predicted"/>